<gene>
    <name evidence="3" type="ORF">GM676_07960</name>
</gene>
<protein>
    <submittedName>
        <fullName evidence="3">DUF3667 domain-containing protein</fullName>
    </submittedName>
</protein>
<keyword evidence="2" id="KW-1133">Transmembrane helix</keyword>
<dbReference type="EMBL" id="WNKY01000005">
    <property type="protein sequence ID" value="MTV37517.1"/>
    <property type="molecule type" value="Genomic_DNA"/>
</dbReference>
<dbReference type="InterPro" id="IPR022134">
    <property type="entry name" value="DUF3667"/>
</dbReference>
<organism evidence="3 4">
    <name type="scientific">Duganella radicis</name>
    <dbReference type="NCBI Taxonomy" id="551988"/>
    <lineage>
        <taxon>Bacteria</taxon>
        <taxon>Pseudomonadati</taxon>
        <taxon>Pseudomonadota</taxon>
        <taxon>Betaproteobacteria</taxon>
        <taxon>Burkholderiales</taxon>
        <taxon>Oxalobacteraceae</taxon>
        <taxon>Telluria group</taxon>
        <taxon>Duganella</taxon>
    </lineage>
</organism>
<feature type="region of interest" description="Disordered" evidence="1">
    <location>
        <begin position="170"/>
        <end position="190"/>
    </location>
</feature>
<accession>A0A6L6PG16</accession>
<feature type="transmembrane region" description="Helical" evidence="2">
    <location>
        <begin position="328"/>
        <end position="351"/>
    </location>
</feature>
<keyword evidence="2" id="KW-0812">Transmembrane</keyword>
<evidence type="ECO:0000313" key="3">
    <source>
        <dbReference type="EMBL" id="MTV37517.1"/>
    </source>
</evidence>
<dbReference type="RefSeq" id="WP_155462985.1">
    <property type="nucleotide sequence ID" value="NZ_WNKY01000005.1"/>
</dbReference>
<dbReference type="OrthoDB" id="9111327at2"/>
<keyword evidence="4" id="KW-1185">Reference proteome</keyword>
<evidence type="ECO:0000256" key="1">
    <source>
        <dbReference type="SAM" id="MobiDB-lite"/>
    </source>
</evidence>
<keyword evidence="2" id="KW-0472">Membrane</keyword>
<dbReference type="Pfam" id="PF12412">
    <property type="entry name" value="DUF3667"/>
    <property type="match status" value="1"/>
</dbReference>
<dbReference type="Proteomes" id="UP000475582">
    <property type="component" value="Unassembled WGS sequence"/>
</dbReference>
<feature type="transmembrane region" description="Helical" evidence="2">
    <location>
        <begin position="240"/>
        <end position="260"/>
    </location>
</feature>
<proteinExistence type="predicted"/>
<dbReference type="AlphaFoldDB" id="A0A6L6PG16"/>
<name>A0A6L6PG16_9BURK</name>
<evidence type="ECO:0000313" key="4">
    <source>
        <dbReference type="Proteomes" id="UP000475582"/>
    </source>
</evidence>
<comment type="caution">
    <text evidence="3">The sequence shown here is derived from an EMBL/GenBank/DDBJ whole genome shotgun (WGS) entry which is preliminary data.</text>
</comment>
<evidence type="ECO:0000256" key="2">
    <source>
        <dbReference type="SAM" id="Phobius"/>
    </source>
</evidence>
<sequence length="355" mass="39481">MSTAAKLDNCANCETPLSGHYCSHCGQEAVLHHASTREFLHEFIGHYVALEGKLWSSLRLLILKPGELTNEYIRGRRVRYVQPLRMYLTFSVLFFALLKLTGGGGTHGDSKLEGQTTAAKAVAPARVLADTVAAERDKLGKPPTPEDAAGKSAAKEALADMMSEMAAEDAKSEMRAAKAQESAATDAKAEGKENVDLNINEEYIDGKLTDWPLLRRQWHALNQLPPEEQVKVFKNGMSHYAPYAIFLLMPVFALLLKVLYLGSGRRFGEHMLFALHTNAFAFLTFSLILLAHFPLLQFALWCWLIGYLPWAMRRVYHSSRFGTFARWSVLMLAYMIALLFAVMISAGMGILSVGH</sequence>
<reference evidence="3 4" key="1">
    <citation type="submission" date="2019-11" db="EMBL/GenBank/DDBJ databases">
        <title>Type strains purchased from KCTC, JCM and DSMZ.</title>
        <authorList>
            <person name="Lu H."/>
        </authorList>
    </citation>
    <scope>NUCLEOTIDE SEQUENCE [LARGE SCALE GENOMIC DNA]</scope>
    <source>
        <strain evidence="3 4">KCTC 22382</strain>
    </source>
</reference>